<evidence type="ECO:0000256" key="1">
    <source>
        <dbReference type="SAM" id="Phobius"/>
    </source>
</evidence>
<name>A0ABR2CT20_9ROSI</name>
<accession>A0ABR2CT20</accession>
<dbReference type="PANTHER" id="PTHR33731:SF17">
    <property type="entry name" value="ORGAN-SPECIFIC PROTEIN P4-LIKE"/>
    <property type="match status" value="1"/>
</dbReference>
<dbReference type="InterPro" id="IPR024489">
    <property type="entry name" value="Organ_specific_prot"/>
</dbReference>
<keyword evidence="1" id="KW-0812">Transmembrane</keyword>
<keyword evidence="1" id="KW-1133">Transmembrane helix</keyword>
<proteinExistence type="predicted"/>
<evidence type="ECO:0000313" key="3">
    <source>
        <dbReference type="Proteomes" id="UP001472677"/>
    </source>
</evidence>
<sequence>MIHMETKKGAGQSLAAYNTEQQNLTLVQPVTDDMKTCIVVFVFCFFLLFANFNHARKEPRDYWKSVMKEQPMPEAIKGLLHEDQASAMDSGKKTNNFVKDFDSRHSFIIYHSNLKHKDGDMPYANDLKDQKP</sequence>
<keyword evidence="3" id="KW-1185">Reference proteome</keyword>
<dbReference type="PANTHER" id="PTHR33731">
    <property type="entry name" value="PROTEIN, PUTATIVE-RELATED"/>
    <property type="match status" value="1"/>
</dbReference>
<reference evidence="2 3" key="1">
    <citation type="journal article" date="2024" name="G3 (Bethesda)">
        <title>Genome assembly of Hibiscus sabdariffa L. provides insights into metabolisms of medicinal natural products.</title>
        <authorList>
            <person name="Kim T."/>
        </authorList>
    </citation>
    <scope>NUCLEOTIDE SEQUENCE [LARGE SCALE GENOMIC DNA]</scope>
    <source>
        <strain evidence="2">TK-2024</strain>
        <tissue evidence="2">Old leaves</tissue>
    </source>
</reference>
<dbReference type="Pfam" id="PF10950">
    <property type="entry name" value="Organ_specific"/>
    <property type="match status" value="1"/>
</dbReference>
<feature type="transmembrane region" description="Helical" evidence="1">
    <location>
        <begin position="38"/>
        <end position="55"/>
    </location>
</feature>
<organism evidence="2 3">
    <name type="scientific">Hibiscus sabdariffa</name>
    <name type="common">roselle</name>
    <dbReference type="NCBI Taxonomy" id="183260"/>
    <lineage>
        <taxon>Eukaryota</taxon>
        <taxon>Viridiplantae</taxon>
        <taxon>Streptophyta</taxon>
        <taxon>Embryophyta</taxon>
        <taxon>Tracheophyta</taxon>
        <taxon>Spermatophyta</taxon>
        <taxon>Magnoliopsida</taxon>
        <taxon>eudicotyledons</taxon>
        <taxon>Gunneridae</taxon>
        <taxon>Pentapetalae</taxon>
        <taxon>rosids</taxon>
        <taxon>malvids</taxon>
        <taxon>Malvales</taxon>
        <taxon>Malvaceae</taxon>
        <taxon>Malvoideae</taxon>
        <taxon>Hibiscus</taxon>
    </lineage>
</organism>
<protein>
    <submittedName>
        <fullName evidence="2">Uncharacterized protein</fullName>
    </submittedName>
</protein>
<dbReference type="EMBL" id="JBBPBM010000045">
    <property type="protein sequence ID" value="KAK8522315.1"/>
    <property type="molecule type" value="Genomic_DNA"/>
</dbReference>
<keyword evidence="1" id="KW-0472">Membrane</keyword>
<gene>
    <name evidence="2" type="ORF">V6N12_056030</name>
</gene>
<evidence type="ECO:0000313" key="2">
    <source>
        <dbReference type="EMBL" id="KAK8522315.1"/>
    </source>
</evidence>
<comment type="caution">
    <text evidence="2">The sequence shown here is derived from an EMBL/GenBank/DDBJ whole genome shotgun (WGS) entry which is preliminary data.</text>
</comment>
<dbReference type="Proteomes" id="UP001472677">
    <property type="component" value="Unassembled WGS sequence"/>
</dbReference>